<accession>A0A0A8J9M9</accession>
<dbReference type="InterPro" id="IPR013320">
    <property type="entry name" value="ConA-like_dom_sf"/>
</dbReference>
<dbReference type="SUPFAM" id="SSF49899">
    <property type="entry name" value="Concanavalin A-like lectins/glucanases"/>
    <property type="match status" value="1"/>
</dbReference>
<dbReference type="SMART" id="SM00449">
    <property type="entry name" value="SPRY"/>
    <property type="match status" value="1"/>
</dbReference>
<name>A0A0A8J9M9_9CAUD</name>
<dbReference type="InterPro" id="IPR003877">
    <property type="entry name" value="SPRY_dom"/>
</dbReference>
<evidence type="ECO:0000259" key="1">
    <source>
        <dbReference type="PROSITE" id="PS50188"/>
    </source>
</evidence>
<dbReference type="CDD" id="cd11709">
    <property type="entry name" value="SPRY"/>
    <property type="match status" value="1"/>
</dbReference>
<evidence type="ECO:0000313" key="3">
    <source>
        <dbReference type="Proteomes" id="UP000203794"/>
    </source>
</evidence>
<sequence length="191" mass="20919">MLLKKKIQSTTTTFSPTLKASSVTVSNGNLRANCGTTGGACFATLSKTSGKWYYEVKLTQWEGTNPLYMPMVGLGTTTTPFTSPWNTNTYEMFWYYGGGAYSQFIYSSNLRIQYGNYPVQGDIVGVALDMDAKTVYWIKNGVSQGLLNYATYSAGTVFYPVVASPNGQAGNPTIVDWQAQPKYCPAGYGLW</sequence>
<reference evidence="2 3" key="1">
    <citation type="submission" date="2014-12" db="EMBL/GenBank/DDBJ databases">
        <title>Genome analysis of a novel jumbo phage RSL2 infecting the phytopathogen Ralstonia solanacearum.</title>
        <authorList>
            <person name="Kawasaki T."/>
            <person name="Fujie M."/>
            <person name="Chatchawankanphanich O."/>
            <person name="Ogata H."/>
            <person name="Yamada T."/>
        </authorList>
    </citation>
    <scope>NUCLEOTIDE SEQUENCE [LARGE SCALE GENOMIC DNA]</scope>
    <source>
        <strain evidence="2 3">RSL2</strain>
    </source>
</reference>
<organism evidence="2 3">
    <name type="scientific">Ralstonia phage RSL2</name>
    <dbReference type="NCBI Taxonomy" id="1585840"/>
    <lineage>
        <taxon>Viruses</taxon>
        <taxon>Duplodnaviria</taxon>
        <taxon>Heunggongvirae</taxon>
        <taxon>Uroviricota</taxon>
        <taxon>Caudoviricetes</taxon>
        <taxon>Chimalliviridae</taxon>
        <taxon>Chiangmaivirus</taxon>
        <taxon>Chiangmaivirus RSL2</taxon>
    </lineage>
</organism>
<protein>
    <recommendedName>
        <fullName evidence="1">B30.2/SPRY domain-containing protein</fullName>
    </recommendedName>
</protein>
<keyword evidence="3" id="KW-1185">Reference proteome</keyword>
<dbReference type="Gene3D" id="2.60.120.920">
    <property type="match status" value="1"/>
</dbReference>
<dbReference type="Proteomes" id="UP000203794">
    <property type="component" value="Segment"/>
</dbReference>
<evidence type="ECO:0000313" key="2">
    <source>
        <dbReference type="EMBL" id="BAQ02709.2"/>
    </source>
</evidence>
<dbReference type="EMBL" id="AP014693">
    <property type="protein sequence ID" value="BAQ02709.2"/>
    <property type="molecule type" value="Genomic_DNA"/>
</dbReference>
<feature type="domain" description="B30.2/SPRY" evidence="1">
    <location>
        <begin position="1"/>
        <end position="182"/>
    </location>
</feature>
<proteinExistence type="predicted"/>
<dbReference type="PROSITE" id="PS50188">
    <property type="entry name" value="B302_SPRY"/>
    <property type="match status" value="1"/>
</dbReference>
<dbReference type="Pfam" id="PF00622">
    <property type="entry name" value="SPRY"/>
    <property type="match status" value="1"/>
</dbReference>
<dbReference type="InterPro" id="IPR043136">
    <property type="entry name" value="B30.2/SPRY_sf"/>
</dbReference>
<dbReference type="InterPro" id="IPR001870">
    <property type="entry name" value="B30.2/SPRY"/>
</dbReference>